<dbReference type="AlphaFoldDB" id="A0A2P2P290"/>
<accession>A0A2P2P290</accession>
<organism evidence="1">
    <name type="scientific">Rhizophora mucronata</name>
    <name type="common">Asiatic mangrove</name>
    <dbReference type="NCBI Taxonomy" id="61149"/>
    <lineage>
        <taxon>Eukaryota</taxon>
        <taxon>Viridiplantae</taxon>
        <taxon>Streptophyta</taxon>
        <taxon>Embryophyta</taxon>
        <taxon>Tracheophyta</taxon>
        <taxon>Spermatophyta</taxon>
        <taxon>Magnoliopsida</taxon>
        <taxon>eudicotyledons</taxon>
        <taxon>Gunneridae</taxon>
        <taxon>Pentapetalae</taxon>
        <taxon>rosids</taxon>
        <taxon>fabids</taxon>
        <taxon>Malpighiales</taxon>
        <taxon>Rhizophoraceae</taxon>
        <taxon>Rhizophora</taxon>
    </lineage>
</organism>
<evidence type="ECO:0000313" key="1">
    <source>
        <dbReference type="EMBL" id="MBX48858.1"/>
    </source>
</evidence>
<name>A0A2P2P290_RHIMU</name>
<dbReference type="EMBL" id="GGEC01068374">
    <property type="protein sequence ID" value="MBX48858.1"/>
    <property type="molecule type" value="Transcribed_RNA"/>
</dbReference>
<sequence length="67" mass="7503">MNNEKLGHCGGPNENLTSINTEAVVDWFGLKTPQDNGTEASQMPIDKFILEYPTPFDCLKKETLYPT</sequence>
<reference evidence="1" key="1">
    <citation type="submission" date="2018-02" db="EMBL/GenBank/DDBJ databases">
        <title>Rhizophora mucronata_Transcriptome.</title>
        <authorList>
            <person name="Meera S.P."/>
            <person name="Sreeshan A."/>
            <person name="Augustine A."/>
        </authorList>
    </citation>
    <scope>NUCLEOTIDE SEQUENCE</scope>
    <source>
        <tissue evidence="1">Leaf</tissue>
    </source>
</reference>
<protein>
    <submittedName>
        <fullName evidence="1">Uncharacterized protein</fullName>
    </submittedName>
</protein>
<proteinExistence type="predicted"/>